<dbReference type="Proteomes" id="UP000316008">
    <property type="component" value="Unassembled WGS sequence"/>
</dbReference>
<evidence type="ECO:0000313" key="3">
    <source>
        <dbReference type="EMBL" id="TSJ42528.1"/>
    </source>
</evidence>
<comment type="caution">
    <text evidence="3">The sequence shown here is derived from an EMBL/GenBank/DDBJ whole genome shotgun (WGS) entry which is preliminary data.</text>
</comment>
<dbReference type="RefSeq" id="WP_144333481.1">
    <property type="nucleotide sequence ID" value="NZ_VLPL01000005.1"/>
</dbReference>
<evidence type="ECO:0000313" key="4">
    <source>
        <dbReference type="Proteomes" id="UP000316008"/>
    </source>
</evidence>
<gene>
    <name evidence="3" type="ORF">FO442_12235</name>
</gene>
<dbReference type="OrthoDB" id="626993at2"/>
<reference evidence="3 4" key="1">
    <citation type="submission" date="2019-07" db="EMBL/GenBank/DDBJ databases">
        <authorList>
            <person name="Huq M.A."/>
        </authorList>
    </citation>
    <scope>NUCLEOTIDE SEQUENCE [LARGE SCALE GENOMIC DNA]</scope>
    <source>
        <strain evidence="3 4">MAH-3</strain>
    </source>
</reference>
<dbReference type="EMBL" id="VLPL01000005">
    <property type="protein sequence ID" value="TSJ42528.1"/>
    <property type="molecule type" value="Genomic_DNA"/>
</dbReference>
<protein>
    <submittedName>
        <fullName evidence="3">T9SS type A sorting domain-containing protein</fullName>
    </submittedName>
</protein>
<name>A0A556MRW9_9FLAO</name>
<feature type="domain" description="Secretion system C-terminal sorting" evidence="2">
    <location>
        <begin position="730"/>
        <end position="794"/>
    </location>
</feature>
<sequence length="799" mass="89723">MRKLVLTFFGAVLFSIIAPTISFGQTNPNMPGWHAKYWFYRWRLRNDFMVMGEGPGQSLVAESRNLTRGQFMKWADATIMHGYYLTMLAIEHKILADKERWADLKNNERELYFAIKAFERLDYVSETFYSSEPGYDDAFRPSDATLQPDVNGYFFRDDVGPDFLNTNQFPDYTPNFTSNYYSLTNNKTGIDYGQMNYNQSDYCGLWDITVAGDGNSAPKLNVPQHPIVNYKKGFDEGAYGYGEESQDQVIRLLLGFFTIVKSIPDMPFGIDKDKDGVDDVIMNFHEEAQRHSTNIIGRMAGQFSGTTNVPPNQNLPILYPSLGIPGAPYWTVINPRLKEVQIGSSPFQYMIPMQMVADPLFTTGNNIGLGSSSYATIMSYNPVAEAIWNSGWNGYDDNVNVKMALILNTISNSGSGLIPVPRFIANKSADAHIDGLYVPLYDYLWGWDPDTENDEERKQHGYDYANLMLEAAPCVGPHNFGYTNINRPGHAQPDGPYSAVQDPDGIPYYWNVPFVFDTDHDRWDDGKVEIVEAQEYGPPQITGYRIDEGWFSGVDYMLLYNLIYANSEDDKPLYHDLINRVVDYDINTDDYTDMMVYSGTGLMIGAFENLKVNANIYGNTPVTLKALDYVQLDAGIYDPNNMPDGITIEVGKITCGNDFTSSNTPYSIAVSDSCQTCGLENQLGSFVAPVASGRDRSLPLKVPTPSEFHSDVLFNQQLGLTATVENEVAVFPNPTTDFVQIASDKEFSEIIVLDQHGSKIKQFAPSNYLYDLSDLASGVYTIVLTFNSHETKHIKVTKL</sequence>
<dbReference type="NCBIfam" id="TIGR04183">
    <property type="entry name" value="Por_Secre_tail"/>
    <property type="match status" value="1"/>
</dbReference>
<accession>A0A556MRW9</accession>
<organism evidence="3 4">
    <name type="scientific">Fluviicola chungangensis</name>
    <dbReference type="NCBI Taxonomy" id="2597671"/>
    <lineage>
        <taxon>Bacteria</taxon>
        <taxon>Pseudomonadati</taxon>
        <taxon>Bacteroidota</taxon>
        <taxon>Flavobacteriia</taxon>
        <taxon>Flavobacteriales</taxon>
        <taxon>Crocinitomicaceae</taxon>
        <taxon>Fluviicola</taxon>
    </lineage>
</organism>
<keyword evidence="4" id="KW-1185">Reference proteome</keyword>
<proteinExistence type="predicted"/>
<dbReference type="AlphaFoldDB" id="A0A556MRW9"/>
<evidence type="ECO:0000256" key="1">
    <source>
        <dbReference type="ARBA" id="ARBA00022729"/>
    </source>
</evidence>
<dbReference type="InterPro" id="IPR026444">
    <property type="entry name" value="Secre_tail"/>
</dbReference>
<evidence type="ECO:0000259" key="2">
    <source>
        <dbReference type="Pfam" id="PF18962"/>
    </source>
</evidence>
<dbReference type="Pfam" id="PF18962">
    <property type="entry name" value="Por_Secre_tail"/>
    <property type="match status" value="1"/>
</dbReference>
<keyword evidence="1" id="KW-0732">Signal</keyword>